<accession>A0A1Z4KE68</accession>
<organism evidence="1 2">
    <name type="scientific">Trichormus variabilis NIES-23</name>
    <dbReference type="NCBI Taxonomy" id="1973479"/>
    <lineage>
        <taxon>Bacteria</taxon>
        <taxon>Bacillati</taxon>
        <taxon>Cyanobacteriota</taxon>
        <taxon>Cyanophyceae</taxon>
        <taxon>Nostocales</taxon>
        <taxon>Nostocaceae</taxon>
        <taxon>Trichormus</taxon>
    </lineage>
</organism>
<proteinExistence type="predicted"/>
<dbReference type="EMBL" id="AP018216">
    <property type="protein sequence ID" value="BAY67280.1"/>
    <property type="molecule type" value="Genomic_DNA"/>
</dbReference>
<dbReference type="Proteomes" id="UP000217507">
    <property type="component" value="Chromosome"/>
</dbReference>
<protein>
    <submittedName>
        <fullName evidence="1">Uncharacterized protein</fullName>
    </submittedName>
</protein>
<evidence type="ECO:0000313" key="1">
    <source>
        <dbReference type="EMBL" id="BAY67280.1"/>
    </source>
</evidence>
<name>A0A1Z4KE68_ANAVA</name>
<dbReference type="AlphaFoldDB" id="A0A1Z4KE68"/>
<sequence>METKKLHICKLEATQEWLCLDARAYIAECLEACVTVEMLADLREIFPRQALTVASVQVCELQRKRIQRWLKEQNGEVHDLGESSQVLQSAMDTSLGQCSS</sequence>
<gene>
    <name evidence="1" type="ORF">NIES23_00520</name>
</gene>
<reference evidence="1 2" key="1">
    <citation type="submission" date="2017-06" db="EMBL/GenBank/DDBJ databases">
        <title>Genome sequencing of cyanobaciteial culture collection at National Institute for Environmental Studies (NIES).</title>
        <authorList>
            <person name="Hirose Y."/>
            <person name="Shimura Y."/>
            <person name="Fujisawa T."/>
            <person name="Nakamura Y."/>
            <person name="Kawachi M."/>
        </authorList>
    </citation>
    <scope>NUCLEOTIDE SEQUENCE [LARGE SCALE GENOMIC DNA]</scope>
    <source>
        <strain evidence="1 2">NIES-23</strain>
    </source>
</reference>
<evidence type="ECO:0000313" key="2">
    <source>
        <dbReference type="Proteomes" id="UP000217507"/>
    </source>
</evidence>